<proteinExistence type="predicted"/>
<keyword evidence="3" id="KW-1185">Reference proteome</keyword>
<dbReference type="EMBL" id="JACEEZ010022683">
    <property type="protein sequence ID" value="KAG0712154.1"/>
    <property type="molecule type" value="Genomic_DNA"/>
</dbReference>
<feature type="compositionally biased region" description="Polar residues" evidence="1">
    <location>
        <begin position="54"/>
        <end position="66"/>
    </location>
</feature>
<gene>
    <name evidence="2" type="ORF">GWK47_002138</name>
</gene>
<reference evidence="2" key="1">
    <citation type="submission" date="2020-07" db="EMBL/GenBank/DDBJ databases">
        <title>The High-quality genome of the commercially important snow crab, Chionoecetes opilio.</title>
        <authorList>
            <person name="Jeong J.-H."/>
            <person name="Ryu S."/>
        </authorList>
    </citation>
    <scope>NUCLEOTIDE SEQUENCE</scope>
    <source>
        <strain evidence="2">MADBK_172401_WGS</strain>
        <tissue evidence="2">Digestive gland</tissue>
    </source>
</reference>
<comment type="caution">
    <text evidence="2">The sequence shown here is derived from an EMBL/GenBank/DDBJ whole genome shotgun (WGS) entry which is preliminary data.</text>
</comment>
<organism evidence="2 3">
    <name type="scientific">Chionoecetes opilio</name>
    <name type="common">Atlantic snow crab</name>
    <name type="synonym">Cancer opilio</name>
    <dbReference type="NCBI Taxonomy" id="41210"/>
    <lineage>
        <taxon>Eukaryota</taxon>
        <taxon>Metazoa</taxon>
        <taxon>Ecdysozoa</taxon>
        <taxon>Arthropoda</taxon>
        <taxon>Crustacea</taxon>
        <taxon>Multicrustacea</taxon>
        <taxon>Malacostraca</taxon>
        <taxon>Eumalacostraca</taxon>
        <taxon>Eucarida</taxon>
        <taxon>Decapoda</taxon>
        <taxon>Pleocyemata</taxon>
        <taxon>Brachyura</taxon>
        <taxon>Eubrachyura</taxon>
        <taxon>Majoidea</taxon>
        <taxon>Majidae</taxon>
        <taxon>Chionoecetes</taxon>
    </lineage>
</organism>
<protein>
    <submittedName>
        <fullName evidence="2">Uncharacterized protein</fullName>
    </submittedName>
</protein>
<sequence length="118" mass="12940">MTKEKVVLASSLQEKDSCIMQLKEDMDKMQHSWGKKTSVLKSKATDGTADVGQAAQTSSSAHQPRNTCHRPKREVGGIRLRPKTALPHQGLENRLVDKEQGVAGGKVENITTTYHSLS</sequence>
<evidence type="ECO:0000313" key="2">
    <source>
        <dbReference type="EMBL" id="KAG0712154.1"/>
    </source>
</evidence>
<dbReference type="AlphaFoldDB" id="A0A8J4XUR7"/>
<feature type="region of interest" description="Disordered" evidence="1">
    <location>
        <begin position="41"/>
        <end position="71"/>
    </location>
</feature>
<dbReference type="Proteomes" id="UP000770661">
    <property type="component" value="Unassembled WGS sequence"/>
</dbReference>
<name>A0A8J4XUR7_CHIOP</name>
<accession>A0A8J4XUR7</accession>
<evidence type="ECO:0000313" key="3">
    <source>
        <dbReference type="Proteomes" id="UP000770661"/>
    </source>
</evidence>
<evidence type="ECO:0000256" key="1">
    <source>
        <dbReference type="SAM" id="MobiDB-lite"/>
    </source>
</evidence>